<proteinExistence type="predicted"/>
<keyword evidence="2" id="KW-1185">Reference proteome</keyword>
<comment type="caution">
    <text evidence="1">The sequence shown here is derived from an EMBL/GenBank/DDBJ whole genome shotgun (WGS) entry which is preliminary data.</text>
</comment>
<gene>
    <name evidence="1" type="ORF">L6452_28669</name>
</gene>
<name>A0ACB8ZZX2_ARCLA</name>
<reference evidence="2" key="1">
    <citation type="journal article" date="2022" name="Mol. Ecol. Resour.">
        <title>The genomes of chicory, endive, great burdock and yacon provide insights into Asteraceae palaeo-polyploidization history and plant inulin production.</title>
        <authorList>
            <person name="Fan W."/>
            <person name="Wang S."/>
            <person name="Wang H."/>
            <person name="Wang A."/>
            <person name="Jiang F."/>
            <person name="Liu H."/>
            <person name="Zhao H."/>
            <person name="Xu D."/>
            <person name="Zhang Y."/>
        </authorList>
    </citation>
    <scope>NUCLEOTIDE SEQUENCE [LARGE SCALE GENOMIC DNA]</scope>
    <source>
        <strain evidence="2">cv. Niubang</strain>
    </source>
</reference>
<organism evidence="1 2">
    <name type="scientific">Arctium lappa</name>
    <name type="common">Greater burdock</name>
    <name type="synonym">Lappa major</name>
    <dbReference type="NCBI Taxonomy" id="4217"/>
    <lineage>
        <taxon>Eukaryota</taxon>
        <taxon>Viridiplantae</taxon>
        <taxon>Streptophyta</taxon>
        <taxon>Embryophyta</taxon>
        <taxon>Tracheophyta</taxon>
        <taxon>Spermatophyta</taxon>
        <taxon>Magnoliopsida</taxon>
        <taxon>eudicotyledons</taxon>
        <taxon>Gunneridae</taxon>
        <taxon>Pentapetalae</taxon>
        <taxon>asterids</taxon>
        <taxon>campanulids</taxon>
        <taxon>Asterales</taxon>
        <taxon>Asteraceae</taxon>
        <taxon>Carduoideae</taxon>
        <taxon>Cardueae</taxon>
        <taxon>Arctiinae</taxon>
        <taxon>Arctium</taxon>
    </lineage>
</organism>
<reference evidence="1 2" key="2">
    <citation type="journal article" date="2022" name="Mol. Ecol. Resour.">
        <title>The genomes of chicory, endive, great burdock and yacon provide insights into Asteraceae paleo-polyploidization history and plant inulin production.</title>
        <authorList>
            <person name="Fan W."/>
            <person name="Wang S."/>
            <person name="Wang H."/>
            <person name="Wang A."/>
            <person name="Jiang F."/>
            <person name="Liu H."/>
            <person name="Zhao H."/>
            <person name="Xu D."/>
            <person name="Zhang Y."/>
        </authorList>
    </citation>
    <scope>NUCLEOTIDE SEQUENCE [LARGE SCALE GENOMIC DNA]</scope>
    <source>
        <strain evidence="2">cv. Niubang</strain>
    </source>
</reference>
<sequence>MTTSMVMEMNLGENGGRKQSVNGGGGGGGRRKSKGSELTQKKNKQPQRGMGVEQLERLRLQERWKKMTELPSLHPLPLPNSFSSSVAFPTSSSCNTVANGGGVHFRPATAPPGMLLTGIGNGCGMLHGSNLFLPDQVADPSVIGSGHGGFRFENSKELASIPNYIKCASDGCGICHKKKRINGGSNACLVNTFRNFCGNNTVGEMIDAGKTRRCSGQVTEVMSVHRNGGGSLTEYEFFPGKGGGAEDYKELMRMGSTTWCGSTSVGGGMIGLRRCEGSCVTAITGSEEGSVSSIDLSLKLSY</sequence>
<accession>A0ACB8ZZX2</accession>
<protein>
    <submittedName>
        <fullName evidence="1">Uncharacterized protein</fullName>
    </submittedName>
</protein>
<evidence type="ECO:0000313" key="2">
    <source>
        <dbReference type="Proteomes" id="UP001055879"/>
    </source>
</evidence>
<dbReference type="EMBL" id="CM042055">
    <property type="protein sequence ID" value="KAI3702915.1"/>
    <property type="molecule type" value="Genomic_DNA"/>
</dbReference>
<dbReference type="Proteomes" id="UP001055879">
    <property type="component" value="Linkage Group LG09"/>
</dbReference>
<evidence type="ECO:0000313" key="1">
    <source>
        <dbReference type="EMBL" id="KAI3702915.1"/>
    </source>
</evidence>